<evidence type="ECO:0000313" key="2">
    <source>
        <dbReference type="EMBL" id="BCR04440.1"/>
    </source>
</evidence>
<feature type="transmembrane region" description="Helical" evidence="1">
    <location>
        <begin position="174"/>
        <end position="192"/>
    </location>
</feature>
<keyword evidence="1" id="KW-0812">Transmembrane</keyword>
<feature type="transmembrane region" description="Helical" evidence="1">
    <location>
        <begin position="66"/>
        <end position="83"/>
    </location>
</feature>
<reference evidence="2 3" key="1">
    <citation type="journal article" date="2016" name="C (Basel)">
        <title>Selective Growth of and Electricity Production by Marine Exoelectrogenic Bacteria in Self-Aggregated Hydrogel of Microbially Reduced Graphene Oxide.</title>
        <authorList>
            <person name="Yoshida N."/>
            <person name="Goto Y."/>
            <person name="Miyata Y."/>
        </authorList>
    </citation>
    <scope>NUCLEOTIDE SEQUENCE [LARGE SCALE GENOMIC DNA]</scope>
    <source>
        <strain evidence="2 3">NIT-T3</strain>
    </source>
</reference>
<keyword evidence="1" id="KW-0472">Membrane</keyword>
<evidence type="ECO:0000256" key="1">
    <source>
        <dbReference type="SAM" id="Phobius"/>
    </source>
</evidence>
<evidence type="ECO:0008006" key="4">
    <source>
        <dbReference type="Google" id="ProtNLM"/>
    </source>
</evidence>
<sequence>MSSRFNRILIPALVLYGAALTWLWLPNPGIAEENRLMENLQALSLLAGLVCACATLMDKNRVSPSWLPWMLTLFFFTLFLREVDFERLDLPPLIAALGSGSGRNLLLSAGWAAGFGVFLRRRMSLWPALRSRLLSRAFLLLATGAVFYVLAVPFDQRLLFPDRTLNRFLEELCENYATFLLFWGALVLRFPALEKSSHRSCAIPPRPGT</sequence>
<dbReference type="EMBL" id="AP024355">
    <property type="protein sequence ID" value="BCR04440.1"/>
    <property type="molecule type" value="Genomic_DNA"/>
</dbReference>
<dbReference type="RefSeq" id="WP_221251896.1">
    <property type="nucleotide sequence ID" value="NZ_AP024355.1"/>
</dbReference>
<keyword evidence="3" id="KW-1185">Reference proteome</keyword>
<dbReference type="Proteomes" id="UP001319827">
    <property type="component" value="Chromosome"/>
</dbReference>
<feature type="transmembrane region" description="Helical" evidence="1">
    <location>
        <begin position="7"/>
        <end position="25"/>
    </location>
</feature>
<feature type="transmembrane region" description="Helical" evidence="1">
    <location>
        <begin position="133"/>
        <end position="154"/>
    </location>
</feature>
<gene>
    <name evidence="2" type="ORF">DESUT3_15090</name>
</gene>
<name>A0ABN6DWJ2_9BACT</name>
<feature type="transmembrane region" description="Helical" evidence="1">
    <location>
        <begin position="40"/>
        <end position="57"/>
    </location>
</feature>
<reference evidence="2 3" key="2">
    <citation type="journal article" date="2021" name="Int. J. Syst. Evol. Microbiol.">
        <title>Isolation and Polyphasic Characterization of Desulfuromonas versatilis sp. Nov., an Electrogenic Bacteria Capable of Versatile Metabolism Isolated from a Graphene Oxide-Reducing Enrichment Culture.</title>
        <authorList>
            <person name="Xie L."/>
            <person name="Yoshida N."/>
            <person name="Ishii S."/>
            <person name="Meng L."/>
        </authorList>
    </citation>
    <scope>NUCLEOTIDE SEQUENCE [LARGE SCALE GENOMIC DNA]</scope>
    <source>
        <strain evidence="2 3">NIT-T3</strain>
    </source>
</reference>
<accession>A0ABN6DWJ2</accession>
<protein>
    <recommendedName>
        <fullName evidence="4">VanZ-like domain-containing protein</fullName>
    </recommendedName>
</protein>
<keyword evidence="1" id="KW-1133">Transmembrane helix</keyword>
<evidence type="ECO:0000313" key="3">
    <source>
        <dbReference type="Proteomes" id="UP001319827"/>
    </source>
</evidence>
<proteinExistence type="predicted"/>
<feature type="transmembrane region" description="Helical" evidence="1">
    <location>
        <begin position="103"/>
        <end position="121"/>
    </location>
</feature>
<organism evidence="2 3">
    <name type="scientific">Desulfuromonas versatilis</name>
    <dbReference type="NCBI Taxonomy" id="2802975"/>
    <lineage>
        <taxon>Bacteria</taxon>
        <taxon>Pseudomonadati</taxon>
        <taxon>Thermodesulfobacteriota</taxon>
        <taxon>Desulfuromonadia</taxon>
        <taxon>Desulfuromonadales</taxon>
        <taxon>Desulfuromonadaceae</taxon>
        <taxon>Desulfuromonas</taxon>
    </lineage>
</organism>